<proteinExistence type="predicted"/>
<reference evidence="4" key="1">
    <citation type="submission" date="2021-01" db="EMBL/GenBank/DDBJ databases">
        <authorList>
            <person name="Corre E."/>
            <person name="Pelletier E."/>
            <person name="Niang G."/>
            <person name="Scheremetjew M."/>
            <person name="Finn R."/>
            <person name="Kale V."/>
            <person name="Holt S."/>
            <person name="Cochrane G."/>
            <person name="Meng A."/>
            <person name="Brown T."/>
            <person name="Cohen L."/>
        </authorList>
    </citation>
    <scope>NUCLEOTIDE SEQUENCE</scope>
    <source>
        <strain evidence="4">CCMP441</strain>
    </source>
</reference>
<evidence type="ECO:0000313" key="4">
    <source>
        <dbReference type="EMBL" id="CAD8750199.1"/>
    </source>
</evidence>
<dbReference type="EMBL" id="HBFK01027472">
    <property type="protein sequence ID" value="CAD8750199.1"/>
    <property type="molecule type" value="Transcribed_RNA"/>
</dbReference>
<dbReference type="Pfam" id="PF04059">
    <property type="entry name" value="RRM_2"/>
    <property type="match status" value="1"/>
</dbReference>
<dbReference type="GO" id="GO:0003723">
    <property type="term" value="F:RNA binding"/>
    <property type="evidence" value="ECO:0007669"/>
    <property type="project" value="UniProtKB-KW"/>
</dbReference>
<feature type="region of interest" description="Disordered" evidence="2">
    <location>
        <begin position="137"/>
        <end position="160"/>
    </location>
</feature>
<feature type="domain" description="Mei2-like C-terminal RNA recognition motif" evidence="3">
    <location>
        <begin position="16"/>
        <end position="112"/>
    </location>
</feature>
<dbReference type="CDD" id="cd12531">
    <property type="entry name" value="RRM3_MEI2_like"/>
    <property type="match status" value="1"/>
</dbReference>
<evidence type="ECO:0000256" key="2">
    <source>
        <dbReference type="SAM" id="MobiDB-lite"/>
    </source>
</evidence>
<gene>
    <name evidence="4" type="ORF">HAND1043_LOCUS16703</name>
</gene>
<evidence type="ECO:0000256" key="1">
    <source>
        <dbReference type="ARBA" id="ARBA00022884"/>
    </source>
</evidence>
<dbReference type="InterPro" id="IPR035979">
    <property type="entry name" value="RBD_domain_sf"/>
</dbReference>
<dbReference type="PANTHER" id="PTHR23189">
    <property type="entry name" value="RNA RECOGNITION MOTIF-CONTAINING"/>
    <property type="match status" value="1"/>
</dbReference>
<dbReference type="AlphaFoldDB" id="A0A7S0U3F3"/>
<dbReference type="InterPro" id="IPR007201">
    <property type="entry name" value="Mei2-like_Rrm_C"/>
</dbReference>
<evidence type="ECO:0000259" key="3">
    <source>
        <dbReference type="Pfam" id="PF04059"/>
    </source>
</evidence>
<feature type="compositionally biased region" description="Basic and acidic residues" evidence="2">
    <location>
        <begin position="149"/>
        <end position="160"/>
    </location>
</feature>
<sequence>MFFLDPERVRGGGDVRTTLMIRNIPNKYSQKMLLSTVDEKHKGTYDFLYLPIDFKNKCNVGYAFINFICPISICDFYQSFNHRKWDKFNSDKVCELSYARIQGKQALITHFQNSSLMTEDKKCRPLIFFSEGPNQGTYEPFPVGPNVRRRTDARRDDERE</sequence>
<keyword evidence="1" id="KW-0694">RNA-binding</keyword>
<accession>A0A7S0U3F3</accession>
<dbReference type="SUPFAM" id="SSF54928">
    <property type="entry name" value="RNA-binding domain, RBD"/>
    <property type="match status" value="1"/>
</dbReference>
<protein>
    <recommendedName>
        <fullName evidence="3">Mei2-like C-terminal RNA recognition motif domain-containing protein</fullName>
    </recommendedName>
</protein>
<dbReference type="InterPro" id="IPR034454">
    <property type="entry name" value="MEI2-like_RRM3"/>
</dbReference>
<name>A0A7S0U3F3_HEMAN</name>
<organism evidence="4">
    <name type="scientific">Hemiselmis andersenii</name>
    <name type="common">Cryptophyte alga</name>
    <dbReference type="NCBI Taxonomy" id="464988"/>
    <lineage>
        <taxon>Eukaryota</taxon>
        <taxon>Cryptophyceae</taxon>
        <taxon>Cryptomonadales</taxon>
        <taxon>Hemiselmidaceae</taxon>
        <taxon>Hemiselmis</taxon>
    </lineage>
</organism>